<dbReference type="InterPro" id="IPR002313">
    <property type="entry name" value="Lys-tRNA-ligase_II"/>
</dbReference>
<dbReference type="InterPro" id="IPR012340">
    <property type="entry name" value="NA-bd_OB-fold"/>
</dbReference>
<accession>H2B0K2</accession>
<evidence type="ECO:0000313" key="8">
    <source>
        <dbReference type="Proteomes" id="UP000005220"/>
    </source>
</evidence>
<evidence type="ECO:0000256" key="3">
    <source>
        <dbReference type="ARBA" id="ARBA00022741"/>
    </source>
</evidence>
<dbReference type="InterPro" id="IPR018149">
    <property type="entry name" value="Lys-tRNA-synth_II_C"/>
</dbReference>
<dbReference type="FunCoup" id="H2B0K2">
    <property type="interactions" value="114"/>
</dbReference>
<dbReference type="PANTHER" id="PTHR42918">
    <property type="entry name" value="LYSYL-TRNA SYNTHETASE"/>
    <property type="match status" value="1"/>
</dbReference>
<keyword evidence="3" id="KW-0547">Nucleotide-binding</keyword>
<dbReference type="InterPro" id="IPR045864">
    <property type="entry name" value="aa-tRNA-synth_II/BPL/LPL"/>
</dbReference>
<protein>
    <recommendedName>
        <fullName evidence="1">lysine--tRNA ligase</fullName>
        <ecNumber evidence="1">6.1.1.6</ecNumber>
    </recommendedName>
</protein>
<dbReference type="OrthoDB" id="21243at2759"/>
<dbReference type="SUPFAM" id="SSF55681">
    <property type="entry name" value="Class II aaRS and biotin synthetases"/>
    <property type="match status" value="1"/>
</dbReference>
<dbReference type="Gene3D" id="2.40.50.140">
    <property type="entry name" value="Nucleic acid-binding proteins"/>
    <property type="match status" value="1"/>
</dbReference>
<keyword evidence="4" id="KW-0067">ATP-binding</keyword>
<dbReference type="GO" id="GO:0070154">
    <property type="term" value="P:mitochondrial lysyl-tRNA aminoacylation"/>
    <property type="evidence" value="ECO:0007669"/>
    <property type="project" value="EnsemblFungi"/>
</dbReference>
<evidence type="ECO:0000256" key="5">
    <source>
        <dbReference type="ARBA" id="ARBA00023146"/>
    </source>
</evidence>
<dbReference type="SUPFAM" id="SSF50249">
    <property type="entry name" value="Nucleic acid-binding proteins"/>
    <property type="match status" value="1"/>
</dbReference>
<dbReference type="GO" id="GO:0004824">
    <property type="term" value="F:lysine-tRNA ligase activity"/>
    <property type="evidence" value="ECO:0007669"/>
    <property type="project" value="UniProtKB-EC"/>
</dbReference>
<dbReference type="GO" id="GO:0005524">
    <property type="term" value="F:ATP binding"/>
    <property type="evidence" value="ECO:0007669"/>
    <property type="project" value="UniProtKB-KW"/>
</dbReference>
<dbReference type="Gene3D" id="3.30.930.10">
    <property type="entry name" value="Bira Bifunctional Protein, Domain 2"/>
    <property type="match status" value="1"/>
</dbReference>
<dbReference type="EC" id="6.1.1.6" evidence="1"/>
<dbReference type="InterPro" id="IPR006195">
    <property type="entry name" value="aa-tRNA-synth_II"/>
</dbReference>
<name>H2B0K2_KAZAF</name>
<reference evidence="7 8" key="1">
    <citation type="journal article" date="2011" name="Proc. Natl. Acad. Sci. U.S.A.">
        <title>Evolutionary erosion of yeast sex chromosomes by mating-type switching accidents.</title>
        <authorList>
            <person name="Gordon J.L."/>
            <person name="Armisen D."/>
            <person name="Proux-Wera E."/>
            <person name="Oheigeartaigh S.S."/>
            <person name="Byrne K.P."/>
            <person name="Wolfe K.H."/>
        </authorList>
    </citation>
    <scope>NUCLEOTIDE SEQUENCE [LARGE SCALE GENOMIC DNA]</scope>
    <source>
        <strain evidence="8">ATCC 22294 / BCRC 22015 / CBS 2517 / CECT 1963 / NBRC 1671 / NRRL Y-8276</strain>
    </source>
</reference>
<dbReference type="KEGG" id="kaf:KAFR_0J00840"/>
<evidence type="ECO:0000256" key="2">
    <source>
        <dbReference type="ARBA" id="ARBA00022598"/>
    </source>
</evidence>
<dbReference type="Pfam" id="PF00152">
    <property type="entry name" value="tRNA-synt_2"/>
    <property type="match status" value="1"/>
</dbReference>
<dbReference type="InParanoid" id="H2B0K2"/>
<dbReference type="EMBL" id="HE650830">
    <property type="protein sequence ID" value="CCF60152.1"/>
    <property type="molecule type" value="Genomic_DNA"/>
</dbReference>
<gene>
    <name evidence="7" type="primary">KAFR0J00840</name>
    <name evidence="7" type="ORF">KAFR_0J00840</name>
</gene>
<dbReference type="GO" id="GO:0005739">
    <property type="term" value="C:mitochondrion"/>
    <property type="evidence" value="ECO:0007669"/>
    <property type="project" value="EnsemblFungi"/>
</dbReference>
<evidence type="ECO:0000256" key="4">
    <source>
        <dbReference type="ARBA" id="ARBA00022840"/>
    </source>
</evidence>
<dbReference type="GO" id="GO:0000049">
    <property type="term" value="F:tRNA binding"/>
    <property type="evidence" value="ECO:0007669"/>
    <property type="project" value="TreeGrafter"/>
</dbReference>
<organism evidence="7 8">
    <name type="scientific">Kazachstania africana (strain ATCC 22294 / BCRC 22015 / CBS 2517 / CECT 1963 / NBRC 1671 / NRRL Y-8276)</name>
    <name type="common">Yeast</name>
    <name type="synonym">Kluyveromyces africanus</name>
    <dbReference type="NCBI Taxonomy" id="1071382"/>
    <lineage>
        <taxon>Eukaryota</taxon>
        <taxon>Fungi</taxon>
        <taxon>Dikarya</taxon>
        <taxon>Ascomycota</taxon>
        <taxon>Saccharomycotina</taxon>
        <taxon>Saccharomycetes</taxon>
        <taxon>Saccharomycetales</taxon>
        <taxon>Saccharomycetaceae</taxon>
        <taxon>Kazachstania</taxon>
    </lineage>
</organism>
<proteinExistence type="predicted"/>
<evidence type="ECO:0000313" key="7">
    <source>
        <dbReference type="EMBL" id="CCF60152.1"/>
    </source>
</evidence>
<feature type="domain" description="Aminoacyl-transfer RNA synthetases class-II family profile" evidence="6">
    <location>
        <begin position="218"/>
        <end position="545"/>
    </location>
</feature>
<dbReference type="PRINTS" id="PR00982">
    <property type="entry name" value="TRNASYNTHLYS"/>
</dbReference>
<dbReference type="Proteomes" id="UP000005220">
    <property type="component" value="Chromosome 10"/>
</dbReference>
<dbReference type="PANTHER" id="PTHR42918:SF5">
    <property type="entry name" value="LYSINE--TRNA LIGASE, MITOCHONDRIAL"/>
    <property type="match status" value="1"/>
</dbReference>
<evidence type="ECO:0000256" key="1">
    <source>
        <dbReference type="ARBA" id="ARBA00013166"/>
    </source>
</evidence>
<dbReference type="HOGENOM" id="CLU_008255_6_0_1"/>
<dbReference type="InterPro" id="IPR004364">
    <property type="entry name" value="Aa-tRNA-synt_II"/>
</dbReference>
<dbReference type="PROSITE" id="PS50862">
    <property type="entry name" value="AA_TRNA_LIGASE_II"/>
    <property type="match status" value="1"/>
</dbReference>
<evidence type="ECO:0000259" key="6">
    <source>
        <dbReference type="PROSITE" id="PS50862"/>
    </source>
</evidence>
<keyword evidence="2" id="KW-0436">Ligase</keyword>
<dbReference type="RefSeq" id="XP_003959287.1">
    <property type="nucleotide sequence ID" value="XM_003959238.1"/>
</dbReference>
<sequence>MLWRTAGATSKAPVCRLLGKWKFARYYAVDTRKLEYAGRNEQIEKDLDYYYPSMSVLRGNHQGKAQSITVEQFNAQFQDREEFDRYGSVLYTMNGRIKNIRFSGKKICFIDLQANNDNRLRPSAVQLIVNFNALDPKLTVEDYVAGTTFLRKNDYIQVQGFAGVSSSSTHQLSLRCTKIPSILSPVKLPLPSKLVSTSKIHKNRVIDYQLNGTQILILRSQVIKSIREFLYSQGFLEVETPILSSKSSGANATPFVTKTKDNVPLELRVAPELWLKRLTISGLNKIFEIAKVFRNEGIDAVHNSEFTMLEFYQTYASMDDLITMSENLFKSVLLDLQKLIKEQGNEINDQISSNIDTLVFNLQESNWKFKRIEFLPTLSNELHTDLNKIDLDEPSEILKAIPEDVKHHLFSQNEALSPHRVLDKLCSHYIEQKYCNTPHPTLIYHHPLPLSPLAKRNPLNPRTVKRFELFINSKEYVNAYEEENCPHLQMENFVNQQNHKDSSTIDFQYVESMKYGMPPTGGLGLGIDRLCMLLLGKPRIEDVLPFGTIDDVNTQ</sequence>
<dbReference type="eggNOG" id="KOG1885">
    <property type="taxonomic scope" value="Eukaryota"/>
</dbReference>
<dbReference type="GO" id="GO:0008033">
    <property type="term" value="P:tRNA processing"/>
    <property type="evidence" value="ECO:0007669"/>
    <property type="project" value="EnsemblFungi"/>
</dbReference>
<dbReference type="STRING" id="1071382.H2B0K2"/>
<dbReference type="NCBIfam" id="TIGR00499">
    <property type="entry name" value="lysS_bact"/>
    <property type="match status" value="1"/>
</dbReference>
<keyword evidence="5" id="KW-0030">Aminoacyl-tRNA synthetase</keyword>
<keyword evidence="8" id="KW-1185">Reference proteome</keyword>
<dbReference type="GeneID" id="13883802"/>
<dbReference type="AlphaFoldDB" id="H2B0K2"/>